<dbReference type="Proteomes" id="UP001154282">
    <property type="component" value="Unassembled WGS sequence"/>
</dbReference>
<keyword evidence="2" id="KW-0472">Membrane</keyword>
<protein>
    <submittedName>
        <fullName evidence="3">Uncharacterized protein</fullName>
    </submittedName>
</protein>
<name>A0AAV0KT75_9ROSI</name>
<sequence>MKPSTMSTSSGALCKSIAISGLALFMLYTVWSNHANTNYTAADLPLTNLQLKWPTSPFATSSSPNNISTNVVPPTDISHIGFIVVSSLATWKHRKPTQSPGGGRIRQEAMSS</sequence>
<keyword evidence="2" id="KW-0812">Transmembrane</keyword>
<dbReference type="EMBL" id="CAMGYJ010000005">
    <property type="protein sequence ID" value="CAI0424048.1"/>
    <property type="molecule type" value="Genomic_DNA"/>
</dbReference>
<keyword evidence="4" id="KW-1185">Reference proteome</keyword>
<evidence type="ECO:0000313" key="4">
    <source>
        <dbReference type="Proteomes" id="UP001154282"/>
    </source>
</evidence>
<comment type="caution">
    <text evidence="3">The sequence shown here is derived from an EMBL/GenBank/DDBJ whole genome shotgun (WGS) entry which is preliminary data.</text>
</comment>
<reference evidence="3" key="1">
    <citation type="submission" date="2022-08" db="EMBL/GenBank/DDBJ databases">
        <authorList>
            <person name="Gutierrez-Valencia J."/>
        </authorList>
    </citation>
    <scope>NUCLEOTIDE SEQUENCE</scope>
</reference>
<gene>
    <name evidence="3" type="ORF">LITE_LOCUS19768</name>
</gene>
<evidence type="ECO:0000256" key="2">
    <source>
        <dbReference type="SAM" id="Phobius"/>
    </source>
</evidence>
<evidence type="ECO:0000313" key="3">
    <source>
        <dbReference type="EMBL" id="CAI0424048.1"/>
    </source>
</evidence>
<organism evidence="3 4">
    <name type="scientific">Linum tenue</name>
    <dbReference type="NCBI Taxonomy" id="586396"/>
    <lineage>
        <taxon>Eukaryota</taxon>
        <taxon>Viridiplantae</taxon>
        <taxon>Streptophyta</taxon>
        <taxon>Embryophyta</taxon>
        <taxon>Tracheophyta</taxon>
        <taxon>Spermatophyta</taxon>
        <taxon>Magnoliopsida</taxon>
        <taxon>eudicotyledons</taxon>
        <taxon>Gunneridae</taxon>
        <taxon>Pentapetalae</taxon>
        <taxon>rosids</taxon>
        <taxon>fabids</taxon>
        <taxon>Malpighiales</taxon>
        <taxon>Linaceae</taxon>
        <taxon>Linum</taxon>
    </lineage>
</organism>
<keyword evidence="2" id="KW-1133">Transmembrane helix</keyword>
<feature type="region of interest" description="Disordered" evidence="1">
    <location>
        <begin position="93"/>
        <end position="112"/>
    </location>
</feature>
<dbReference type="AlphaFoldDB" id="A0AAV0KT75"/>
<evidence type="ECO:0000256" key="1">
    <source>
        <dbReference type="SAM" id="MobiDB-lite"/>
    </source>
</evidence>
<proteinExistence type="predicted"/>
<feature type="transmembrane region" description="Helical" evidence="2">
    <location>
        <begin position="12"/>
        <end position="31"/>
    </location>
</feature>
<accession>A0AAV0KT75</accession>